<evidence type="ECO:0000313" key="3">
    <source>
        <dbReference type="Proteomes" id="UP000794436"/>
    </source>
</evidence>
<dbReference type="Pfam" id="PF00787">
    <property type="entry name" value="PX"/>
    <property type="match status" value="1"/>
</dbReference>
<dbReference type="SUPFAM" id="SSF64268">
    <property type="entry name" value="PX domain"/>
    <property type="match status" value="1"/>
</dbReference>
<name>A0A8K1FL24_PYTOL</name>
<feature type="domain" description="PX" evidence="1">
    <location>
        <begin position="307"/>
        <end position="433"/>
    </location>
</feature>
<dbReference type="GO" id="GO:0035091">
    <property type="term" value="F:phosphatidylinositol binding"/>
    <property type="evidence" value="ECO:0007669"/>
    <property type="project" value="InterPro"/>
</dbReference>
<dbReference type="AlphaFoldDB" id="A0A8K1FL24"/>
<sequence length="507" mass="57148">MAVRLKTANRADFPALWSIGEQKKRKETMPSSPDSDEMPVPDLHVGLYQCFCQPLSWSRAFASPGDFTIRMESVTSRDGEVYFNIAVVCCSVKAVRDDVSISDSNKRKSYVKYVERSETELVKLSESMALKYLGHRLMAKVPKSPSLLTSTQKRLDEYAEDVCVYLSDMLSIREIGYNGLVKLSEPVVKNLLIREFFDLSLGLGDPGLISTSSCDARIERRADERPLLPSAWLDNDDFRSVQSKSYTLRISPHEDPIGRSFSRLSDSGYDFRLPVMRSPRGVRDHGASASSSKCIRYVLPTRWHAEKSVEGAFTVEITSVTLVEGYAQYLINVLYQAGGGLEVSTVDRRYSDFEAMVCSIETKLRTIPLRHIFPAKTFFRSTDVRYLERRAAYLQLFLEKLLSMSFVGVLDQKIQMAAEPNLRKFLELPAVEWSIVPRDSTVGVTHKNGGVVGGPHRRFSTFAMSPTIGMESPPLFVFNARQAGQQLEARMPSYPVQFPFRSRSDSL</sequence>
<dbReference type="EMBL" id="SPLM01000007">
    <property type="protein sequence ID" value="TMW66691.1"/>
    <property type="molecule type" value="Genomic_DNA"/>
</dbReference>
<evidence type="ECO:0000313" key="2">
    <source>
        <dbReference type="EMBL" id="TMW66691.1"/>
    </source>
</evidence>
<reference evidence="2" key="1">
    <citation type="submission" date="2019-03" db="EMBL/GenBank/DDBJ databases">
        <title>Long read genome sequence of the mycoparasitic Pythium oligandrum ATCC 38472 isolated from sugarbeet rhizosphere.</title>
        <authorList>
            <person name="Gaulin E."/>
        </authorList>
    </citation>
    <scope>NUCLEOTIDE SEQUENCE</scope>
    <source>
        <strain evidence="2">ATCC 38472_TT</strain>
    </source>
</reference>
<protein>
    <recommendedName>
        <fullName evidence="1">PX domain-containing protein</fullName>
    </recommendedName>
</protein>
<dbReference type="InterPro" id="IPR036871">
    <property type="entry name" value="PX_dom_sf"/>
</dbReference>
<gene>
    <name evidence="2" type="ORF">Poli38472_014003</name>
</gene>
<comment type="caution">
    <text evidence="2">The sequence shown here is derived from an EMBL/GenBank/DDBJ whole genome shotgun (WGS) entry which is preliminary data.</text>
</comment>
<dbReference type="Proteomes" id="UP000794436">
    <property type="component" value="Unassembled WGS sequence"/>
</dbReference>
<proteinExistence type="predicted"/>
<accession>A0A8K1FL24</accession>
<dbReference type="PROSITE" id="PS50195">
    <property type="entry name" value="PX"/>
    <property type="match status" value="1"/>
</dbReference>
<organism evidence="2 3">
    <name type="scientific">Pythium oligandrum</name>
    <name type="common">Mycoparasitic fungus</name>
    <dbReference type="NCBI Taxonomy" id="41045"/>
    <lineage>
        <taxon>Eukaryota</taxon>
        <taxon>Sar</taxon>
        <taxon>Stramenopiles</taxon>
        <taxon>Oomycota</taxon>
        <taxon>Peronosporomycetes</taxon>
        <taxon>Pythiales</taxon>
        <taxon>Pythiaceae</taxon>
        <taxon>Pythium</taxon>
    </lineage>
</organism>
<dbReference type="InterPro" id="IPR001683">
    <property type="entry name" value="PX_dom"/>
</dbReference>
<dbReference type="Gene3D" id="3.30.1520.10">
    <property type="entry name" value="Phox-like domain"/>
    <property type="match status" value="1"/>
</dbReference>
<evidence type="ECO:0000259" key="1">
    <source>
        <dbReference type="PROSITE" id="PS50195"/>
    </source>
</evidence>
<keyword evidence="3" id="KW-1185">Reference proteome</keyword>
<dbReference type="OrthoDB" id="10254720at2759"/>